<organism evidence="7 8">
    <name type="scientific">Paramicrobacterium humi</name>
    <dbReference type="NCBI Taxonomy" id="640635"/>
    <lineage>
        <taxon>Bacteria</taxon>
        <taxon>Bacillati</taxon>
        <taxon>Actinomycetota</taxon>
        <taxon>Actinomycetes</taxon>
        <taxon>Micrococcales</taxon>
        <taxon>Microbacteriaceae</taxon>
        <taxon>Paramicrobacterium</taxon>
    </lineage>
</organism>
<evidence type="ECO:0000313" key="8">
    <source>
        <dbReference type="Proteomes" id="UP000199183"/>
    </source>
</evidence>
<evidence type="ECO:0000256" key="1">
    <source>
        <dbReference type="ARBA" id="ARBA00022649"/>
    </source>
</evidence>
<dbReference type="SUPFAM" id="SSF88723">
    <property type="entry name" value="PIN domain-like"/>
    <property type="match status" value="1"/>
</dbReference>
<evidence type="ECO:0000256" key="5">
    <source>
        <dbReference type="ARBA" id="ARBA00022842"/>
    </source>
</evidence>
<dbReference type="RefSeq" id="WP_091183945.1">
    <property type="nucleotide sequence ID" value="NZ_FNRY01000001.1"/>
</dbReference>
<dbReference type="STRING" id="640635.SAMN04489806_2205"/>
<feature type="binding site" evidence="6">
    <location>
        <position position="97"/>
    </location>
    <ligand>
        <name>Mg(2+)</name>
        <dbReference type="ChEBI" id="CHEBI:18420"/>
    </ligand>
</feature>
<dbReference type="Proteomes" id="UP000199183">
    <property type="component" value="Unassembled WGS sequence"/>
</dbReference>
<protein>
    <recommendedName>
        <fullName evidence="6">Ribonuclease VapC</fullName>
        <shortName evidence="6">RNase VapC</shortName>
        <ecNumber evidence="6">3.1.-.-</ecNumber>
    </recommendedName>
    <alternativeName>
        <fullName evidence="6">Toxin VapC</fullName>
    </alternativeName>
</protein>
<dbReference type="GO" id="GO:0090729">
    <property type="term" value="F:toxin activity"/>
    <property type="evidence" value="ECO:0007669"/>
    <property type="project" value="UniProtKB-KW"/>
</dbReference>
<evidence type="ECO:0000256" key="6">
    <source>
        <dbReference type="HAMAP-Rule" id="MF_00265"/>
    </source>
</evidence>
<dbReference type="OrthoDB" id="4763015at2"/>
<evidence type="ECO:0000256" key="3">
    <source>
        <dbReference type="ARBA" id="ARBA00022723"/>
    </source>
</evidence>
<dbReference type="EC" id="3.1.-.-" evidence="6"/>
<sequence length="141" mass="15418">MSRGILVDNSVWQRLGLADVKAALDDLTGAGCEIVTCAPQLLEFLWSARSGGDYAKLLNVIGACREAEPQAGFGTECVRVQQLLWNSGRVRAVGNADVEISVIAVQNDCTVIHYDSDFEHISAVEPRFSHRWIVPRGTLPH</sequence>
<gene>
    <name evidence="6" type="primary">vapC</name>
    <name evidence="7" type="ORF">SAMN04489806_2205</name>
</gene>
<dbReference type="GO" id="GO:0016787">
    <property type="term" value="F:hydrolase activity"/>
    <property type="evidence" value="ECO:0007669"/>
    <property type="project" value="UniProtKB-KW"/>
</dbReference>
<dbReference type="InterPro" id="IPR029060">
    <property type="entry name" value="PIN-like_dom_sf"/>
</dbReference>
<keyword evidence="3 6" id="KW-0479">Metal-binding</keyword>
<name>A0A1H4NI60_9MICO</name>
<evidence type="ECO:0000256" key="4">
    <source>
        <dbReference type="ARBA" id="ARBA00022801"/>
    </source>
</evidence>
<proteinExistence type="inferred from homology"/>
<reference evidence="7 8" key="1">
    <citation type="submission" date="2016-10" db="EMBL/GenBank/DDBJ databases">
        <authorList>
            <person name="de Groot N.N."/>
        </authorList>
    </citation>
    <scope>NUCLEOTIDE SEQUENCE [LARGE SCALE GENOMIC DNA]</scope>
    <source>
        <strain evidence="7 8">DSM 21799</strain>
    </source>
</reference>
<comment type="cofactor">
    <cofactor evidence="6">
        <name>Mg(2+)</name>
        <dbReference type="ChEBI" id="CHEBI:18420"/>
    </cofactor>
</comment>
<dbReference type="Gene3D" id="3.40.50.1010">
    <property type="entry name" value="5'-nuclease"/>
    <property type="match status" value="1"/>
</dbReference>
<dbReference type="EMBL" id="FNRY01000001">
    <property type="protein sequence ID" value="SEB94901.1"/>
    <property type="molecule type" value="Genomic_DNA"/>
</dbReference>
<evidence type="ECO:0000313" key="7">
    <source>
        <dbReference type="EMBL" id="SEB94901.1"/>
    </source>
</evidence>
<keyword evidence="4 6" id="KW-0378">Hydrolase</keyword>
<comment type="function">
    <text evidence="6">Toxic component of a toxin-antitoxin (TA) system. An RNase.</text>
</comment>
<dbReference type="InterPro" id="IPR022907">
    <property type="entry name" value="VapC_family"/>
</dbReference>
<keyword evidence="5 6" id="KW-0460">Magnesium</keyword>
<keyword evidence="6" id="KW-0800">Toxin</keyword>
<dbReference type="HAMAP" id="MF_00265">
    <property type="entry name" value="VapC_Nob1"/>
    <property type="match status" value="1"/>
</dbReference>
<dbReference type="GO" id="GO:0000287">
    <property type="term" value="F:magnesium ion binding"/>
    <property type="evidence" value="ECO:0007669"/>
    <property type="project" value="UniProtKB-UniRule"/>
</dbReference>
<keyword evidence="8" id="KW-1185">Reference proteome</keyword>
<keyword evidence="2 6" id="KW-0540">Nuclease</keyword>
<feature type="binding site" evidence="6">
    <location>
        <position position="8"/>
    </location>
    <ligand>
        <name>Mg(2+)</name>
        <dbReference type="ChEBI" id="CHEBI:18420"/>
    </ligand>
</feature>
<accession>A0A1H4NI60</accession>
<evidence type="ECO:0000256" key="2">
    <source>
        <dbReference type="ARBA" id="ARBA00022722"/>
    </source>
</evidence>
<dbReference type="GO" id="GO:0004540">
    <property type="term" value="F:RNA nuclease activity"/>
    <property type="evidence" value="ECO:0007669"/>
    <property type="project" value="InterPro"/>
</dbReference>
<comment type="similarity">
    <text evidence="6">Belongs to the PINc/VapC protein family.</text>
</comment>
<dbReference type="AlphaFoldDB" id="A0A1H4NI60"/>
<keyword evidence="1 6" id="KW-1277">Toxin-antitoxin system</keyword>